<feature type="region of interest" description="Disordered" evidence="1">
    <location>
        <begin position="118"/>
        <end position="153"/>
    </location>
</feature>
<dbReference type="Proteomes" id="UP001223743">
    <property type="component" value="Unassembled WGS sequence"/>
</dbReference>
<gene>
    <name evidence="2" type="ORF">QO015_004169</name>
</gene>
<name>A0ABU0MC76_9HYPH</name>
<comment type="caution">
    <text evidence="2">The sequence shown here is derived from an EMBL/GenBank/DDBJ whole genome shotgun (WGS) entry which is preliminary data.</text>
</comment>
<evidence type="ECO:0000313" key="2">
    <source>
        <dbReference type="EMBL" id="MDQ0518556.1"/>
    </source>
</evidence>
<keyword evidence="3" id="KW-1185">Reference proteome</keyword>
<sequence length="153" mass="16421">MHALATTFPSQLAVESRESAVEICGTIESTMEALLQLVEAESALLRAGKHVAAAAVSARQNEFAAAYIRDLELLRGIGHELEILAPDAVDRLRRLHEEFVSVLQIDMAALAAARAAAEPPRPAKIGSADPVPFPRADRLGRAVPQRLAANARR</sequence>
<protein>
    <submittedName>
        <fullName evidence="2">Uncharacterized protein</fullName>
    </submittedName>
</protein>
<accession>A0ABU0MC76</accession>
<dbReference type="RefSeq" id="WP_266284130.1">
    <property type="nucleotide sequence ID" value="NZ_JAPKNF010000004.1"/>
</dbReference>
<organism evidence="2 3">
    <name type="scientific">Kaistia geumhonensis</name>
    <dbReference type="NCBI Taxonomy" id="410839"/>
    <lineage>
        <taxon>Bacteria</taxon>
        <taxon>Pseudomonadati</taxon>
        <taxon>Pseudomonadota</taxon>
        <taxon>Alphaproteobacteria</taxon>
        <taxon>Hyphomicrobiales</taxon>
        <taxon>Kaistiaceae</taxon>
        <taxon>Kaistia</taxon>
    </lineage>
</organism>
<dbReference type="EMBL" id="JAUSWJ010000001">
    <property type="protein sequence ID" value="MDQ0518556.1"/>
    <property type="molecule type" value="Genomic_DNA"/>
</dbReference>
<proteinExistence type="predicted"/>
<evidence type="ECO:0000313" key="3">
    <source>
        <dbReference type="Proteomes" id="UP001223743"/>
    </source>
</evidence>
<evidence type="ECO:0000256" key="1">
    <source>
        <dbReference type="SAM" id="MobiDB-lite"/>
    </source>
</evidence>
<reference evidence="2 3" key="1">
    <citation type="submission" date="2023-07" db="EMBL/GenBank/DDBJ databases">
        <title>Genomic Encyclopedia of Type Strains, Phase IV (KMG-IV): sequencing the most valuable type-strain genomes for metagenomic binning, comparative biology and taxonomic classification.</title>
        <authorList>
            <person name="Goeker M."/>
        </authorList>
    </citation>
    <scope>NUCLEOTIDE SEQUENCE [LARGE SCALE GENOMIC DNA]</scope>
    <source>
        <strain evidence="2 3">B1-1</strain>
    </source>
</reference>